<dbReference type="InterPro" id="IPR018383">
    <property type="entry name" value="UPF0324_pro"/>
</dbReference>
<feature type="transmembrane region" description="Helical" evidence="7">
    <location>
        <begin position="169"/>
        <end position="188"/>
    </location>
</feature>
<evidence type="ECO:0000256" key="2">
    <source>
        <dbReference type="ARBA" id="ARBA00007977"/>
    </source>
</evidence>
<sequence>MSQWKALYKSEDWLGCWIGLGIIAAAIIYFSLTGLSFKAPGFRWTSDGEFQGLVASMTPVVEQVVKQAAAKGETAVEEAAQSLQKAMAGKDRKATGAAAKKMEDAAKAAKDKDLKAKAGEVGKELASQAGRLLDKVISWDNIKYSLYIFLAYLLIGIIGMALMGERVGFFITGFPFVFIISWLALFLAGNYTIHESGLEYVLFCLFIGLLVSNTVGVPQWMMPAVKTEFYIKSGLVILGARVLFGVIMKAGFLGMIQALLVVGVVWYGCWWLCKKLDIDDEFSAMLSSAVSICGVSAAIATAGAVKGDPKKLSYVTSIVLICAVPMMVLMPIISKAFGIPDAVAGAWLGGTLDTSGSVVAAGALISDLAMKVGVTVKMSQNVLIGVAAFILSVVWTLKGVKEGEEASLWEIWYRFPKFVLGFLASSLLFSFVLEEKTINSIKGPLQNLEVWWFALAFTSIGLETRFLDIAKLGGGRPALAFLAAQTFNIFWTLILAYLLFGGILFPAPKF</sequence>
<dbReference type="EMBL" id="DSXI01000113">
    <property type="protein sequence ID" value="HGS04507.1"/>
    <property type="molecule type" value="Genomic_DNA"/>
</dbReference>
<evidence type="ECO:0000256" key="3">
    <source>
        <dbReference type="ARBA" id="ARBA00022475"/>
    </source>
</evidence>
<feature type="transmembrane region" description="Helical" evidence="7">
    <location>
        <begin position="479"/>
        <end position="505"/>
    </location>
</feature>
<accession>A0A7V4G6Z0</accession>
<gene>
    <name evidence="8" type="ORF">ENT08_02015</name>
</gene>
<comment type="subcellular location">
    <subcellularLocation>
        <location evidence="1">Cell membrane</location>
        <topology evidence="1">Multi-pass membrane protein</topology>
    </subcellularLocation>
</comment>
<evidence type="ECO:0000256" key="1">
    <source>
        <dbReference type="ARBA" id="ARBA00004651"/>
    </source>
</evidence>
<reference evidence="8" key="1">
    <citation type="journal article" date="2020" name="mSystems">
        <title>Genome- and Community-Level Interaction Insights into Carbon Utilization and Element Cycling Functions of Hydrothermarchaeota in Hydrothermal Sediment.</title>
        <authorList>
            <person name="Zhou Z."/>
            <person name="Liu Y."/>
            <person name="Xu W."/>
            <person name="Pan J."/>
            <person name="Luo Z.H."/>
            <person name="Li M."/>
        </authorList>
    </citation>
    <scope>NUCLEOTIDE SEQUENCE [LARGE SCALE GENOMIC DNA]</scope>
    <source>
        <strain evidence="8">SpSt-548</strain>
    </source>
</reference>
<feature type="transmembrane region" description="Helical" evidence="7">
    <location>
        <begin position="200"/>
        <end position="217"/>
    </location>
</feature>
<feature type="transmembrane region" description="Helical" evidence="7">
    <location>
        <begin position="311"/>
        <end position="333"/>
    </location>
</feature>
<dbReference type="Pfam" id="PF03601">
    <property type="entry name" value="Cons_hypoth698"/>
    <property type="match status" value="1"/>
</dbReference>
<comment type="similarity">
    <text evidence="2">Belongs to the UPF0324 family.</text>
</comment>
<evidence type="ECO:0000256" key="7">
    <source>
        <dbReference type="SAM" id="Phobius"/>
    </source>
</evidence>
<evidence type="ECO:0000256" key="5">
    <source>
        <dbReference type="ARBA" id="ARBA00022989"/>
    </source>
</evidence>
<feature type="transmembrane region" description="Helical" evidence="7">
    <location>
        <begin position="450"/>
        <end position="467"/>
    </location>
</feature>
<dbReference type="PANTHER" id="PTHR30106:SF1">
    <property type="entry name" value="UPF0324 MEMBRANE PROTEIN FN0533"/>
    <property type="match status" value="1"/>
</dbReference>
<dbReference type="PANTHER" id="PTHR30106">
    <property type="entry name" value="INNER MEMBRANE PROTEIN YEIH-RELATED"/>
    <property type="match status" value="1"/>
</dbReference>
<feature type="transmembrane region" description="Helical" evidence="7">
    <location>
        <begin position="254"/>
        <end position="273"/>
    </location>
</feature>
<feature type="transmembrane region" description="Helical" evidence="7">
    <location>
        <begin position="345"/>
        <end position="366"/>
    </location>
</feature>
<proteinExistence type="inferred from homology"/>
<keyword evidence="6 7" id="KW-0472">Membrane</keyword>
<dbReference type="GO" id="GO:0005886">
    <property type="term" value="C:plasma membrane"/>
    <property type="evidence" value="ECO:0007669"/>
    <property type="project" value="UniProtKB-SubCell"/>
</dbReference>
<evidence type="ECO:0000256" key="6">
    <source>
        <dbReference type="ARBA" id="ARBA00023136"/>
    </source>
</evidence>
<feature type="transmembrane region" description="Helical" evidence="7">
    <location>
        <begin position="144"/>
        <end position="162"/>
    </location>
</feature>
<comment type="caution">
    <text evidence="8">The sequence shown here is derived from an EMBL/GenBank/DDBJ whole genome shotgun (WGS) entry which is preliminary data.</text>
</comment>
<organism evidence="8">
    <name type="scientific">Desulfobacca acetoxidans</name>
    <dbReference type="NCBI Taxonomy" id="60893"/>
    <lineage>
        <taxon>Bacteria</taxon>
        <taxon>Pseudomonadati</taxon>
        <taxon>Thermodesulfobacteriota</taxon>
        <taxon>Desulfobaccia</taxon>
        <taxon>Desulfobaccales</taxon>
        <taxon>Desulfobaccaceae</taxon>
        <taxon>Desulfobacca</taxon>
    </lineage>
</organism>
<evidence type="ECO:0000256" key="4">
    <source>
        <dbReference type="ARBA" id="ARBA00022692"/>
    </source>
</evidence>
<feature type="transmembrane region" description="Helical" evidence="7">
    <location>
        <begin position="229"/>
        <end position="248"/>
    </location>
</feature>
<feature type="transmembrane region" description="Helical" evidence="7">
    <location>
        <begin position="285"/>
        <end position="305"/>
    </location>
</feature>
<name>A0A7V4G6Z0_9BACT</name>
<keyword evidence="4 7" id="KW-0812">Transmembrane</keyword>
<feature type="transmembrane region" description="Helical" evidence="7">
    <location>
        <begin position="12"/>
        <end position="32"/>
    </location>
</feature>
<feature type="transmembrane region" description="Helical" evidence="7">
    <location>
        <begin position="378"/>
        <end position="397"/>
    </location>
</feature>
<keyword evidence="5 7" id="KW-1133">Transmembrane helix</keyword>
<evidence type="ECO:0000313" key="8">
    <source>
        <dbReference type="EMBL" id="HGS04507.1"/>
    </source>
</evidence>
<dbReference type="AlphaFoldDB" id="A0A7V4G6Z0"/>
<protein>
    <submittedName>
        <fullName evidence="8">Putative sulfate exporter family transporter</fullName>
    </submittedName>
</protein>
<feature type="transmembrane region" description="Helical" evidence="7">
    <location>
        <begin position="418"/>
        <end position="438"/>
    </location>
</feature>
<keyword evidence="3" id="KW-1003">Cell membrane</keyword>